<dbReference type="PANTHER" id="PTHR47861">
    <property type="entry name" value="FKBP-TYPE PEPTIDYL-PROLYL CIS-TRANS ISOMERASE SLYD"/>
    <property type="match status" value="1"/>
</dbReference>
<keyword evidence="7 9" id="KW-0413">Isomerase</keyword>
<evidence type="ECO:0000259" key="11">
    <source>
        <dbReference type="PROSITE" id="PS50059"/>
    </source>
</evidence>
<dbReference type="Pfam" id="PF00254">
    <property type="entry name" value="FKBP_C"/>
    <property type="match status" value="1"/>
</dbReference>
<reference evidence="13" key="1">
    <citation type="submission" date="2018-05" db="EMBL/GenBank/DDBJ databases">
        <title>Genome Sequencing of selected type strains of the family Eggerthellaceae.</title>
        <authorList>
            <person name="Danylec N."/>
            <person name="Stoll D.A."/>
            <person name="Doetsch A."/>
            <person name="Huch M."/>
        </authorList>
    </citation>
    <scope>NUCLEOTIDE SEQUENCE [LARGE SCALE GENOMIC DNA]</scope>
    <source>
        <strain evidence="13">DSM 16106</strain>
    </source>
</reference>
<accession>A0A3N0B2H3</accession>
<name>A0A3N0B2H3_9ACTN</name>
<dbReference type="OrthoDB" id="25996at2"/>
<evidence type="ECO:0000256" key="5">
    <source>
        <dbReference type="ARBA" id="ARBA00023110"/>
    </source>
</evidence>
<dbReference type="EMBL" id="QICD01000024">
    <property type="protein sequence ID" value="RNL40766.1"/>
    <property type="molecule type" value="Genomic_DNA"/>
</dbReference>
<proteinExistence type="inferred from homology"/>
<dbReference type="AlphaFoldDB" id="A0A3N0B2H3"/>
<dbReference type="GO" id="GO:0005737">
    <property type="term" value="C:cytoplasm"/>
    <property type="evidence" value="ECO:0007669"/>
    <property type="project" value="UniProtKB-SubCell"/>
</dbReference>
<dbReference type="Gene3D" id="3.10.50.40">
    <property type="match status" value="1"/>
</dbReference>
<evidence type="ECO:0000256" key="6">
    <source>
        <dbReference type="ARBA" id="ARBA00023186"/>
    </source>
</evidence>
<keyword evidence="6" id="KW-0143">Chaperone</keyword>
<protein>
    <recommendedName>
        <fullName evidence="10">Peptidyl-prolyl cis-trans isomerase</fullName>
        <ecNumber evidence="10">5.2.1.8</ecNumber>
    </recommendedName>
</protein>
<dbReference type="GO" id="GO:0003755">
    <property type="term" value="F:peptidyl-prolyl cis-trans isomerase activity"/>
    <property type="evidence" value="ECO:0007669"/>
    <property type="project" value="UniProtKB-UniRule"/>
</dbReference>
<evidence type="ECO:0000313" key="13">
    <source>
        <dbReference type="Proteomes" id="UP000278632"/>
    </source>
</evidence>
<evidence type="ECO:0000256" key="9">
    <source>
        <dbReference type="PROSITE-ProRule" id="PRU00277"/>
    </source>
</evidence>
<keyword evidence="4" id="KW-0963">Cytoplasm</keyword>
<keyword evidence="5 9" id="KW-0697">Rotamase</keyword>
<dbReference type="InterPro" id="IPR046357">
    <property type="entry name" value="PPIase_dom_sf"/>
</dbReference>
<evidence type="ECO:0000256" key="10">
    <source>
        <dbReference type="RuleBase" id="RU003915"/>
    </source>
</evidence>
<dbReference type="RefSeq" id="WP_123192730.1">
    <property type="nucleotide sequence ID" value="NZ_QICD01000024.1"/>
</dbReference>
<comment type="function">
    <text evidence="8">Also involved in hydrogenase metallocenter assembly, probably by participating in the nickel insertion step. This function in hydrogenase biosynthesis requires chaperone activity and the presence of the metal-binding domain, but not PPIase activity.</text>
</comment>
<dbReference type="InterPro" id="IPR001179">
    <property type="entry name" value="PPIase_FKBP_dom"/>
</dbReference>
<dbReference type="Proteomes" id="UP000278632">
    <property type="component" value="Unassembled WGS sequence"/>
</dbReference>
<organism evidence="12 13">
    <name type="scientific">Paraeggerthella hongkongensis</name>
    <dbReference type="NCBI Taxonomy" id="230658"/>
    <lineage>
        <taxon>Bacteria</taxon>
        <taxon>Bacillati</taxon>
        <taxon>Actinomycetota</taxon>
        <taxon>Coriobacteriia</taxon>
        <taxon>Eggerthellales</taxon>
        <taxon>Eggerthellaceae</taxon>
        <taxon>Paraeggerthella</taxon>
    </lineage>
</organism>
<evidence type="ECO:0000256" key="7">
    <source>
        <dbReference type="ARBA" id="ARBA00023235"/>
    </source>
</evidence>
<evidence type="ECO:0000256" key="3">
    <source>
        <dbReference type="ARBA" id="ARBA00006577"/>
    </source>
</evidence>
<evidence type="ECO:0000313" key="12">
    <source>
        <dbReference type="EMBL" id="RNL40766.1"/>
    </source>
</evidence>
<comment type="similarity">
    <text evidence="3 10">Belongs to the FKBP-type PPIase family.</text>
</comment>
<evidence type="ECO:0000256" key="2">
    <source>
        <dbReference type="ARBA" id="ARBA00004496"/>
    </source>
</evidence>
<dbReference type="SUPFAM" id="SSF54534">
    <property type="entry name" value="FKBP-like"/>
    <property type="match status" value="1"/>
</dbReference>
<dbReference type="GO" id="GO:0042026">
    <property type="term" value="P:protein refolding"/>
    <property type="evidence" value="ECO:0007669"/>
    <property type="project" value="UniProtKB-ARBA"/>
</dbReference>
<feature type="domain" description="PPIase FKBP-type" evidence="11">
    <location>
        <begin position="5"/>
        <end position="89"/>
    </location>
</feature>
<dbReference type="EC" id="5.2.1.8" evidence="10"/>
<dbReference type="PROSITE" id="PS50059">
    <property type="entry name" value="FKBP_PPIASE"/>
    <property type="match status" value="1"/>
</dbReference>
<comment type="caution">
    <text evidence="12">The sequence shown here is derived from an EMBL/GenBank/DDBJ whole genome shotgun (WGS) entry which is preliminary data.</text>
</comment>
<comment type="subcellular location">
    <subcellularLocation>
        <location evidence="2">Cytoplasm</location>
    </subcellularLocation>
</comment>
<dbReference type="PANTHER" id="PTHR47861:SF3">
    <property type="entry name" value="FKBP-TYPE PEPTIDYL-PROLYL CIS-TRANS ISOMERASE SLYD"/>
    <property type="match status" value="1"/>
</dbReference>
<evidence type="ECO:0000256" key="8">
    <source>
        <dbReference type="ARBA" id="ARBA00037071"/>
    </source>
</evidence>
<keyword evidence="13" id="KW-1185">Reference proteome</keyword>
<evidence type="ECO:0000256" key="4">
    <source>
        <dbReference type="ARBA" id="ARBA00022490"/>
    </source>
</evidence>
<evidence type="ECO:0000256" key="1">
    <source>
        <dbReference type="ARBA" id="ARBA00000971"/>
    </source>
</evidence>
<sequence>MSNEGRLVKVAYRGFFDDGFTFIDQTEQPIEFPCLDGWMPPEFIETVRDMAVGETRLARAGADVAYEDRRDDRVMEMPLDRIPSDARLVVGEIVSLEGTDGRVCPARLIELSNTHAVFDFNHDAVCKALNFEITLLEARDMRPRGRLQTCGNLEQVCPADENDESTQVD</sequence>
<gene>
    <name evidence="12" type="ORF">DMP08_09900</name>
</gene>
<comment type="catalytic activity">
    <reaction evidence="1 9 10">
        <text>[protein]-peptidylproline (omega=180) = [protein]-peptidylproline (omega=0)</text>
        <dbReference type="Rhea" id="RHEA:16237"/>
        <dbReference type="Rhea" id="RHEA-COMP:10747"/>
        <dbReference type="Rhea" id="RHEA-COMP:10748"/>
        <dbReference type="ChEBI" id="CHEBI:83833"/>
        <dbReference type="ChEBI" id="CHEBI:83834"/>
        <dbReference type="EC" id="5.2.1.8"/>
    </reaction>
</comment>